<name>A0A3R7MCH4_PENVA</name>
<dbReference type="EMBL" id="QCYY01002099">
    <property type="protein sequence ID" value="ROT72861.1"/>
    <property type="molecule type" value="Genomic_DNA"/>
</dbReference>
<dbReference type="AlphaFoldDB" id="A0A3R7MCH4"/>
<reference evidence="3 4" key="2">
    <citation type="submission" date="2019-01" db="EMBL/GenBank/DDBJ databases">
        <title>The decoding of complex shrimp genome reveals the adaptation for benthos swimmer, frequently molting mechanism and breeding impact on genome.</title>
        <authorList>
            <person name="Sun Y."/>
            <person name="Gao Y."/>
            <person name="Yu Y."/>
        </authorList>
    </citation>
    <scope>NUCLEOTIDE SEQUENCE [LARGE SCALE GENOMIC DNA]</scope>
    <source>
        <tissue evidence="3">Muscle</tissue>
    </source>
</reference>
<keyword evidence="4" id="KW-1185">Reference proteome</keyword>
<evidence type="ECO:0000313" key="3">
    <source>
        <dbReference type="EMBL" id="ROT72861.1"/>
    </source>
</evidence>
<dbReference type="InterPro" id="IPR007074">
    <property type="entry name" value="LicD/FKTN/FKRP_NTP_transf"/>
</dbReference>
<feature type="domain" description="LicD/FKTN/FKRP nucleotidyltransferase" evidence="2">
    <location>
        <begin position="454"/>
        <end position="498"/>
    </location>
</feature>
<keyword evidence="1" id="KW-0472">Membrane</keyword>
<reference evidence="3 4" key="1">
    <citation type="submission" date="2018-04" db="EMBL/GenBank/DDBJ databases">
        <authorList>
            <person name="Zhang X."/>
            <person name="Yuan J."/>
            <person name="Li F."/>
            <person name="Xiang J."/>
        </authorList>
    </citation>
    <scope>NUCLEOTIDE SEQUENCE [LARGE SCALE GENOMIC DNA]</scope>
    <source>
        <tissue evidence="3">Muscle</tissue>
    </source>
</reference>
<dbReference type="Proteomes" id="UP000283509">
    <property type="component" value="Unassembled WGS sequence"/>
</dbReference>
<accession>A0A3R7MCH4</accession>
<dbReference type="Pfam" id="PF04991">
    <property type="entry name" value="LicD"/>
    <property type="match status" value="1"/>
</dbReference>
<keyword evidence="1" id="KW-0812">Transmembrane</keyword>
<dbReference type="PANTHER" id="PTHR13627">
    <property type="entry name" value="FUKUTIN RELATED PROTEIN"/>
    <property type="match status" value="1"/>
</dbReference>
<evidence type="ECO:0000313" key="4">
    <source>
        <dbReference type="Proteomes" id="UP000283509"/>
    </source>
</evidence>
<proteinExistence type="predicted"/>
<dbReference type="PANTHER" id="PTHR13627:SF34">
    <property type="entry name" value="RIBITOL-5-PHOSPHATE TRANSFERASE"/>
    <property type="match status" value="1"/>
</dbReference>
<comment type="caution">
    <text evidence="3">The sequence shown here is derived from an EMBL/GenBank/DDBJ whole genome shotgun (WGS) entry which is preliminary data.</text>
</comment>
<sequence>MVNEKHDGGIKKCFILAIVLVALSFPCYWHLGIGSSWGGDSVVVGGGAAGAARGGEAAAWRSSSCPAPELDLDRRRSLAAALREVEREVAEVAGTKAVVDSKWVLRLESLASQLDPQVALDKPHKAWDFSAWLPDTPRPDASAQGERHVCPEVYLGNKYDWPLYQHGMEQEECHDVPSFGSVLTAVLPAKSWPDDVLQLVLVQIRKLYEIPVVVLVQKGGATANVSQVSFVEMDSSLSDAENLNAAISKVTTPFVLLGESLAHFSNQSSLERLVRVLDDLDHVQVAGGAARDAQGHWSHGCLQQHMANYQAKYTMGYYHSKYECMYCDDLLTPFVTTTKLLRSLAFSAGLSGQALYRDWFAKVRGAGHLAVLCPDVMFFVGDHVNMTADDWLPVARRWALQKVQAFDGREHLFSCESVGISCRNPLGIIQSYLLPPCCVEEMEELIGYLVSYAEQNHLDYELHAGSVLGAIKLGQYLPWDFDTDIVVNCHQFNKWMQIDAYLKTRRIKCRKRMVWKGYMNIICPHFFLEIICHEGVNNSRIHLPAEYRDIPTQALYSGRWVNVRSNPGLYCRNAMGLEVLRHAAHWRTLKTSKEAKARGGYDDPGTWNKCKDPSHHSCLDKYPGDGNLPFTQPFLRP</sequence>
<dbReference type="OrthoDB" id="444255at2759"/>
<dbReference type="GO" id="GO:0009100">
    <property type="term" value="P:glycoprotein metabolic process"/>
    <property type="evidence" value="ECO:0007669"/>
    <property type="project" value="UniProtKB-ARBA"/>
</dbReference>
<dbReference type="InterPro" id="IPR052613">
    <property type="entry name" value="LicD_transferase"/>
</dbReference>
<feature type="transmembrane region" description="Helical" evidence="1">
    <location>
        <begin position="12"/>
        <end position="31"/>
    </location>
</feature>
<keyword evidence="1" id="KW-1133">Transmembrane helix</keyword>
<evidence type="ECO:0000256" key="1">
    <source>
        <dbReference type="SAM" id="Phobius"/>
    </source>
</evidence>
<protein>
    <recommendedName>
        <fullName evidence="2">LicD/FKTN/FKRP nucleotidyltransferase domain-containing protein</fullName>
    </recommendedName>
</protein>
<gene>
    <name evidence="3" type="ORF">C7M84_008738</name>
</gene>
<organism evidence="3 4">
    <name type="scientific">Penaeus vannamei</name>
    <name type="common">Whiteleg shrimp</name>
    <name type="synonym">Litopenaeus vannamei</name>
    <dbReference type="NCBI Taxonomy" id="6689"/>
    <lineage>
        <taxon>Eukaryota</taxon>
        <taxon>Metazoa</taxon>
        <taxon>Ecdysozoa</taxon>
        <taxon>Arthropoda</taxon>
        <taxon>Crustacea</taxon>
        <taxon>Multicrustacea</taxon>
        <taxon>Malacostraca</taxon>
        <taxon>Eumalacostraca</taxon>
        <taxon>Eucarida</taxon>
        <taxon>Decapoda</taxon>
        <taxon>Dendrobranchiata</taxon>
        <taxon>Penaeoidea</taxon>
        <taxon>Penaeidae</taxon>
        <taxon>Penaeus</taxon>
    </lineage>
</organism>
<evidence type="ECO:0000259" key="2">
    <source>
        <dbReference type="Pfam" id="PF04991"/>
    </source>
</evidence>